<dbReference type="InterPro" id="IPR014284">
    <property type="entry name" value="RNA_pol_sigma-70_dom"/>
</dbReference>
<dbReference type="InterPro" id="IPR007627">
    <property type="entry name" value="RNA_pol_sigma70_r2"/>
</dbReference>
<feature type="domain" description="RNA polymerase sigma-70" evidence="5">
    <location>
        <begin position="191"/>
        <end position="204"/>
    </location>
</feature>
<keyword evidence="7" id="KW-1185">Reference proteome</keyword>
<dbReference type="GO" id="GO:0016987">
    <property type="term" value="F:sigma factor activity"/>
    <property type="evidence" value="ECO:0007669"/>
    <property type="project" value="UniProtKB-KW"/>
</dbReference>
<keyword evidence="4" id="KW-0804">Transcription</keyword>
<dbReference type="PRINTS" id="PR00046">
    <property type="entry name" value="SIGMA70FCT"/>
</dbReference>
<evidence type="ECO:0000313" key="7">
    <source>
        <dbReference type="Proteomes" id="UP001239782"/>
    </source>
</evidence>
<dbReference type="InterPro" id="IPR050239">
    <property type="entry name" value="Sigma-70_RNA_pol_init_factors"/>
</dbReference>
<dbReference type="PROSITE" id="PS00715">
    <property type="entry name" value="SIGMA70_1"/>
    <property type="match status" value="1"/>
</dbReference>
<evidence type="ECO:0000256" key="3">
    <source>
        <dbReference type="ARBA" id="ARBA00023125"/>
    </source>
</evidence>
<dbReference type="RefSeq" id="WP_309201399.1">
    <property type="nucleotide sequence ID" value="NZ_CP133548.1"/>
</dbReference>
<keyword evidence="3" id="KW-0238">DNA-binding</keyword>
<evidence type="ECO:0000256" key="4">
    <source>
        <dbReference type="ARBA" id="ARBA00023163"/>
    </source>
</evidence>
<dbReference type="Pfam" id="PF04542">
    <property type="entry name" value="Sigma70_r2"/>
    <property type="match status" value="1"/>
</dbReference>
<dbReference type="PANTHER" id="PTHR30603:SF47">
    <property type="entry name" value="RNA POLYMERASE SIGMA FACTOR SIGD, CHLOROPLASTIC"/>
    <property type="match status" value="1"/>
</dbReference>
<dbReference type="InterPro" id="IPR036388">
    <property type="entry name" value="WH-like_DNA-bd_sf"/>
</dbReference>
<gene>
    <name evidence="6" type="ORF">Q9312_13565</name>
</gene>
<dbReference type="GO" id="GO:0006352">
    <property type="term" value="P:DNA-templated transcription initiation"/>
    <property type="evidence" value="ECO:0007669"/>
    <property type="project" value="InterPro"/>
</dbReference>
<dbReference type="SUPFAM" id="SSF88946">
    <property type="entry name" value="Sigma2 domain of RNA polymerase sigma factors"/>
    <property type="match status" value="1"/>
</dbReference>
<dbReference type="Pfam" id="PF04545">
    <property type="entry name" value="Sigma70_r4"/>
    <property type="match status" value="1"/>
</dbReference>
<dbReference type="EMBL" id="CP133548">
    <property type="protein sequence ID" value="WMS86247.1"/>
    <property type="molecule type" value="Genomic_DNA"/>
</dbReference>
<dbReference type="CDD" id="cd06171">
    <property type="entry name" value="Sigma70_r4"/>
    <property type="match status" value="1"/>
</dbReference>
<dbReference type="AlphaFoldDB" id="A0AA51RRE3"/>
<reference evidence="6 7" key="1">
    <citation type="submission" date="2023-08" db="EMBL/GenBank/DDBJ databases">
        <title>Pleionea litopenaei sp. nov., isolated from stomach of juvenile Litopenaeus vannamei.</title>
        <authorList>
            <person name="Rho A.M."/>
            <person name="Hwang C.Y."/>
        </authorList>
    </citation>
    <scope>NUCLEOTIDE SEQUENCE [LARGE SCALE GENOMIC DNA]</scope>
    <source>
        <strain evidence="6 7">HL-JVS1</strain>
    </source>
</reference>
<dbReference type="GO" id="GO:0003677">
    <property type="term" value="F:DNA binding"/>
    <property type="evidence" value="ECO:0007669"/>
    <property type="project" value="UniProtKB-KW"/>
</dbReference>
<sequence>MSTPYNHYRDSLDSYLHQVREYPLLENSDEYRLFDELQNAYCMLAIVCAHENVRKLEPFKILPAQAFRQLYKAAPKLIRVIAFKEPNLKTTFTTHRPLKHTLQDALNQSNSNIDLATIGEITATLRESFPVIVFFEDCLKVIHEVSVTRYQLAKQLLSRVKQLRNQITRHNLRLVIKVVKKYNYLNLPLNDVIQEGNIGLLKAIDRFQLDRKNRFSTYAWWWIRQHVSTYLKKSSGLVRKPEQQIDKMLSILSEFQRHGKDYTSHNLKPIARKRGLSLKEAEDLVLMAQPELSLDHYSNDNFSDDRQNNPYEWLDLNESNEQNGWISDQSLENHLKRLSPLERSIINLRYGLEDQQPRSFREIGQIIGKSTERTRQIESIALAKLRESVASILVEELKN</sequence>
<accession>A0AA51RRE3</accession>
<evidence type="ECO:0000256" key="1">
    <source>
        <dbReference type="ARBA" id="ARBA00023015"/>
    </source>
</evidence>
<dbReference type="InterPro" id="IPR013325">
    <property type="entry name" value="RNA_pol_sigma_r2"/>
</dbReference>
<dbReference type="Gene3D" id="1.10.10.10">
    <property type="entry name" value="Winged helix-like DNA-binding domain superfamily/Winged helix DNA-binding domain"/>
    <property type="match status" value="1"/>
</dbReference>
<protein>
    <submittedName>
        <fullName evidence="6">Sigma-70 family RNA polymerase sigma factor</fullName>
    </submittedName>
</protein>
<dbReference type="InterPro" id="IPR013324">
    <property type="entry name" value="RNA_pol_sigma_r3/r4-like"/>
</dbReference>
<dbReference type="SUPFAM" id="SSF88659">
    <property type="entry name" value="Sigma3 and sigma4 domains of RNA polymerase sigma factors"/>
    <property type="match status" value="1"/>
</dbReference>
<dbReference type="InterPro" id="IPR000943">
    <property type="entry name" value="RNA_pol_sigma70"/>
</dbReference>
<dbReference type="PANTHER" id="PTHR30603">
    <property type="entry name" value="RNA POLYMERASE SIGMA FACTOR RPO"/>
    <property type="match status" value="1"/>
</dbReference>
<dbReference type="Gene3D" id="1.20.120.1810">
    <property type="match status" value="1"/>
</dbReference>
<proteinExistence type="predicted"/>
<dbReference type="KEGG" id="plei:Q9312_13565"/>
<dbReference type="Proteomes" id="UP001239782">
    <property type="component" value="Chromosome"/>
</dbReference>
<evidence type="ECO:0000256" key="2">
    <source>
        <dbReference type="ARBA" id="ARBA00023082"/>
    </source>
</evidence>
<dbReference type="InterPro" id="IPR007630">
    <property type="entry name" value="RNA_pol_sigma70_r4"/>
</dbReference>
<evidence type="ECO:0000313" key="6">
    <source>
        <dbReference type="EMBL" id="WMS86247.1"/>
    </source>
</evidence>
<evidence type="ECO:0000259" key="5">
    <source>
        <dbReference type="PROSITE" id="PS00715"/>
    </source>
</evidence>
<keyword evidence="2" id="KW-0731">Sigma factor</keyword>
<name>A0AA51RRE3_9GAMM</name>
<dbReference type="NCBIfam" id="TIGR02937">
    <property type="entry name" value="sigma70-ECF"/>
    <property type="match status" value="1"/>
</dbReference>
<organism evidence="6 7">
    <name type="scientific">Pleionea litopenaei</name>
    <dbReference type="NCBI Taxonomy" id="3070815"/>
    <lineage>
        <taxon>Bacteria</taxon>
        <taxon>Pseudomonadati</taxon>
        <taxon>Pseudomonadota</taxon>
        <taxon>Gammaproteobacteria</taxon>
        <taxon>Oceanospirillales</taxon>
        <taxon>Pleioneaceae</taxon>
        <taxon>Pleionea</taxon>
    </lineage>
</organism>
<keyword evidence="1" id="KW-0805">Transcription regulation</keyword>